<gene>
    <name evidence="1" type="ORF">EN45_064770</name>
</gene>
<proteinExistence type="predicted"/>
<sequence>MFESLFSILKSSRQQAAARQHHFEGMTKQKSSSPPFPVAKVIYQQPDAPDQMQQLHLRGGGEGADICCGVCTGLICFECCTCCLCC</sequence>
<name>A0A167T5V4_PENCH</name>
<evidence type="ECO:0000313" key="1">
    <source>
        <dbReference type="EMBL" id="KZN87916.1"/>
    </source>
</evidence>
<dbReference type="EMBL" id="CM002799">
    <property type="protein sequence ID" value="KZN87916.1"/>
    <property type="molecule type" value="Genomic_DNA"/>
</dbReference>
<dbReference type="Proteomes" id="UP000076449">
    <property type="component" value="Chromosome II"/>
</dbReference>
<protein>
    <recommendedName>
        <fullName evidence="2">Cysteine-rich transmembrane CYSTM domain-containing protein</fullName>
    </recommendedName>
</protein>
<organism evidence="1">
    <name type="scientific">Penicillium chrysogenum</name>
    <name type="common">Penicillium notatum</name>
    <dbReference type="NCBI Taxonomy" id="5076"/>
    <lineage>
        <taxon>Eukaryota</taxon>
        <taxon>Fungi</taxon>
        <taxon>Dikarya</taxon>
        <taxon>Ascomycota</taxon>
        <taxon>Pezizomycotina</taxon>
        <taxon>Eurotiomycetes</taxon>
        <taxon>Eurotiomycetidae</taxon>
        <taxon>Eurotiales</taxon>
        <taxon>Aspergillaceae</taxon>
        <taxon>Penicillium</taxon>
        <taxon>Penicillium chrysogenum species complex</taxon>
    </lineage>
</organism>
<reference evidence="1" key="1">
    <citation type="journal article" date="2014" name="Genome Announc.">
        <title>Complete sequencing and chromosome-scale genome assembly of the industrial progenitor strain P2niaD18 from the penicillin producer Penicillium chrysogenum.</title>
        <authorList>
            <person name="Specht T."/>
            <person name="Dahlmann T.A."/>
            <person name="Zadra I."/>
            <person name="Kurnsteiner H."/>
            <person name="Kuck U."/>
        </authorList>
    </citation>
    <scope>NUCLEOTIDE SEQUENCE [LARGE SCALE GENOMIC DNA]</scope>
    <source>
        <strain evidence="1">P2niaD18</strain>
    </source>
</reference>
<dbReference type="AlphaFoldDB" id="A0A167T5V4"/>
<accession>A0A167T5V4</accession>
<evidence type="ECO:0008006" key="2">
    <source>
        <dbReference type="Google" id="ProtNLM"/>
    </source>
</evidence>